<accession>A0ABU8M6V3</accession>
<comment type="caution">
    <text evidence="2">The sequence shown here is derived from an EMBL/GenBank/DDBJ whole genome shotgun (WGS) entry which is preliminary data.</text>
</comment>
<keyword evidence="3" id="KW-1185">Reference proteome</keyword>
<dbReference type="PRINTS" id="PR00359">
    <property type="entry name" value="BP450"/>
</dbReference>
<comment type="similarity">
    <text evidence="1">Belongs to the cytochrome P450 family.</text>
</comment>
<dbReference type="PANTHER" id="PTHR46696:SF1">
    <property type="entry name" value="CYTOCHROME P450 YJIB-RELATED"/>
    <property type="match status" value="1"/>
</dbReference>
<evidence type="ECO:0000256" key="1">
    <source>
        <dbReference type="ARBA" id="ARBA00010617"/>
    </source>
</evidence>
<dbReference type="SUPFAM" id="SSF48264">
    <property type="entry name" value="Cytochrome P450"/>
    <property type="match status" value="1"/>
</dbReference>
<name>A0ABU8M6V3_9PSEU</name>
<protein>
    <submittedName>
        <fullName evidence="2">Cytochrome P450</fullName>
    </submittedName>
</protein>
<dbReference type="Proteomes" id="UP001369736">
    <property type="component" value="Unassembled WGS sequence"/>
</dbReference>
<sequence length="319" mass="34338">MGSVLASDPPEHNALRGILSEKLAPRGLAKVRDQISADAHRLVADLVARRTFDGVADVARVFPVNVVADLVGLPVEGREKLQPGADATFAGFGPFNDYVMAHLPHLQAYTEWMGTMADRSKLTPGGWGEAVMDAVDEGRLTQLGAIKTLSAYLVAGMDTTVNAISALMRLFAERQDVWAAVKADQRLAPQFFEEVLRLETPVVGFFRVATREITFGGSVVPAGAKVLLHWAAANRDPAKYPDPDTFHIDRKPLDHVAFGYGPHACTGQGLARMEAAALLEALATQASTIELTGDPVRGRNPVVRGYESVPLRVTPEKPA</sequence>
<organism evidence="2 3">
    <name type="scientific">Actinomycetospora flava</name>
    <dbReference type="NCBI Taxonomy" id="3129232"/>
    <lineage>
        <taxon>Bacteria</taxon>
        <taxon>Bacillati</taxon>
        <taxon>Actinomycetota</taxon>
        <taxon>Actinomycetes</taxon>
        <taxon>Pseudonocardiales</taxon>
        <taxon>Pseudonocardiaceae</taxon>
        <taxon>Actinomycetospora</taxon>
    </lineage>
</organism>
<dbReference type="Gene3D" id="1.10.630.10">
    <property type="entry name" value="Cytochrome P450"/>
    <property type="match status" value="1"/>
</dbReference>
<proteinExistence type="inferred from homology"/>
<dbReference type="InterPro" id="IPR036396">
    <property type="entry name" value="Cyt_P450_sf"/>
</dbReference>
<dbReference type="RefSeq" id="WP_337703550.1">
    <property type="nucleotide sequence ID" value="NZ_JBBEGM010000004.1"/>
</dbReference>
<dbReference type="InterPro" id="IPR002397">
    <property type="entry name" value="Cyt_P450_B"/>
</dbReference>
<dbReference type="PRINTS" id="PR00385">
    <property type="entry name" value="P450"/>
</dbReference>
<dbReference type="InterPro" id="IPR001128">
    <property type="entry name" value="Cyt_P450"/>
</dbReference>
<evidence type="ECO:0000313" key="3">
    <source>
        <dbReference type="Proteomes" id="UP001369736"/>
    </source>
</evidence>
<reference evidence="2 3" key="1">
    <citation type="submission" date="2024-03" db="EMBL/GenBank/DDBJ databases">
        <title>Actinomycetospora sp. OC33-EN07, a novel actinomycete isolated from wild orchid (Aerides multiflora).</title>
        <authorList>
            <person name="Suriyachadkun C."/>
        </authorList>
    </citation>
    <scope>NUCLEOTIDE SEQUENCE [LARGE SCALE GENOMIC DNA]</scope>
    <source>
        <strain evidence="2 3">OC33-EN07</strain>
    </source>
</reference>
<gene>
    <name evidence="2" type="ORF">WCD58_13485</name>
</gene>
<dbReference type="EMBL" id="JBBEGM010000004">
    <property type="protein sequence ID" value="MEJ2862178.1"/>
    <property type="molecule type" value="Genomic_DNA"/>
</dbReference>
<dbReference type="Pfam" id="PF00067">
    <property type="entry name" value="p450"/>
    <property type="match status" value="1"/>
</dbReference>
<dbReference type="PANTHER" id="PTHR46696">
    <property type="entry name" value="P450, PUTATIVE (EUROFUNG)-RELATED"/>
    <property type="match status" value="1"/>
</dbReference>
<evidence type="ECO:0000313" key="2">
    <source>
        <dbReference type="EMBL" id="MEJ2862178.1"/>
    </source>
</evidence>